<reference evidence="2 3" key="1">
    <citation type="submission" date="2018-11" db="EMBL/GenBank/DDBJ databases">
        <authorList>
            <consortium name="Pathogen Informatics"/>
        </authorList>
    </citation>
    <scope>NUCLEOTIDE SEQUENCE [LARGE SCALE GENOMIC DNA]</scope>
</reference>
<keyword evidence="3" id="KW-1185">Reference proteome</keyword>
<gene>
    <name evidence="2" type="ORF">CGOC_LOCUS5669</name>
</gene>
<accession>A0A3P6TF66</accession>
<dbReference type="AlphaFoldDB" id="A0A3P6TF66"/>
<evidence type="ECO:0000256" key="1">
    <source>
        <dbReference type="SAM" id="MobiDB-lite"/>
    </source>
</evidence>
<dbReference type="OrthoDB" id="10646322at2759"/>
<name>A0A3P6TF66_CYLGO</name>
<organism evidence="2 3">
    <name type="scientific">Cylicostephanus goldi</name>
    <name type="common">Nematode worm</name>
    <dbReference type="NCBI Taxonomy" id="71465"/>
    <lineage>
        <taxon>Eukaryota</taxon>
        <taxon>Metazoa</taxon>
        <taxon>Ecdysozoa</taxon>
        <taxon>Nematoda</taxon>
        <taxon>Chromadorea</taxon>
        <taxon>Rhabditida</taxon>
        <taxon>Rhabditina</taxon>
        <taxon>Rhabditomorpha</taxon>
        <taxon>Strongyloidea</taxon>
        <taxon>Strongylidae</taxon>
        <taxon>Cylicostephanus</taxon>
    </lineage>
</organism>
<protein>
    <submittedName>
        <fullName evidence="2">Uncharacterized protein</fullName>
    </submittedName>
</protein>
<feature type="region of interest" description="Disordered" evidence="1">
    <location>
        <begin position="38"/>
        <end position="76"/>
    </location>
</feature>
<evidence type="ECO:0000313" key="3">
    <source>
        <dbReference type="Proteomes" id="UP000271889"/>
    </source>
</evidence>
<sequence>MEKPRRDTSVPPTSMYLDPRMYERRDRSLPSTRTAVRMYPQDQSTKTAIRGWPDPMYHDNRSTRTAIQDVRPWDGT</sequence>
<proteinExistence type="predicted"/>
<dbReference type="EMBL" id="UYRV01017497">
    <property type="protein sequence ID" value="VDK63281.1"/>
    <property type="molecule type" value="Genomic_DNA"/>
</dbReference>
<dbReference type="Proteomes" id="UP000271889">
    <property type="component" value="Unassembled WGS sequence"/>
</dbReference>
<evidence type="ECO:0000313" key="2">
    <source>
        <dbReference type="EMBL" id="VDK63281.1"/>
    </source>
</evidence>